<organism evidence="2 3">
    <name type="scientific">Aureobasidium pullulans</name>
    <name type="common">Black yeast</name>
    <name type="synonym">Pullularia pullulans</name>
    <dbReference type="NCBI Taxonomy" id="5580"/>
    <lineage>
        <taxon>Eukaryota</taxon>
        <taxon>Fungi</taxon>
        <taxon>Dikarya</taxon>
        <taxon>Ascomycota</taxon>
        <taxon>Pezizomycotina</taxon>
        <taxon>Dothideomycetes</taxon>
        <taxon>Dothideomycetidae</taxon>
        <taxon>Dothideales</taxon>
        <taxon>Saccotheciaceae</taxon>
        <taxon>Aureobasidium</taxon>
    </lineage>
</organism>
<feature type="region of interest" description="Disordered" evidence="1">
    <location>
        <begin position="64"/>
        <end position="133"/>
    </location>
</feature>
<dbReference type="EMBL" id="QZBT01000220">
    <property type="protein sequence ID" value="THZ74831.1"/>
    <property type="molecule type" value="Genomic_DNA"/>
</dbReference>
<evidence type="ECO:0000313" key="2">
    <source>
        <dbReference type="EMBL" id="THZ74831.1"/>
    </source>
</evidence>
<evidence type="ECO:0000256" key="1">
    <source>
        <dbReference type="SAM" id="MobiDB-lite"/>
    </source>
</evidence>
<reference evidence="2 3" key="1">
    <citation type="submission" date="2018-10" db="EMBL/GenBank/DDBJ databases">
        <title>Fifty Aureobasidium pullulans genomes reveal a recombining polyextremotolerant generalist.</title>
        <authorList>
            <person name="Gostincar C."/>
            <person name="Turk M."/>
            <person name="Zajc J."/>
            <person name="Gunde-Cimerman N."/>
        </authorList>
    </citation>
    <scope>NUCLEOTIDE SEQUENCE [LARGE SCALE GENOMIC DNA]</scope>
    <source>
        <strain evidence="2 3">EXF-3403</strain>
    </source>
</reference>
<accession>A0A4S9X8V7</accession>
<evidence type="ECO:0000313" key="3">
    <source>
        <dbReference type="Proteomes" id="UP000310039"/>
    </source>
</evidence>
<sequence length="461" mass="49951">MAGQDRARQQSALDIDFTVDGADMNTMRKRVLQSIEFSMVQNDGDESMGLPRFQRLTSRDIQTIHNSTPYTRMDGAESPSHPSTTGFGNSSVPAAVQSQSIASRSVEPALGPKHRTNPWSHIPSSLSRQGQAYSYDQPSVAFDKEDSTPAEIAAQGHDRLLDSNIAVQDQTTHSSFQADTELMQQSHRPLPTSPCHVLTVEHRRDAGIQRPASPRLRPLLDRLDALGAPVDAVPDCALPVGQPFSPSTRSARRSERSITNTHYSPVCSMGPGIPTMTSLNLSIPVYLRGVEQPRKGGNRNSRNSIFLPSPLRNEINFSTSDRDLPSSSSHEITSDNVEQLADTSIIVRDFAHLPSISSRRPTLSHRLLYRDGCLVDPSTDGEVLAQSSMQQRSAPLVANDYIPATAAVSDHDLPPVDVAGLNASVPEHTATSSQPHTGNVALTRGAEAAILSHRSEQSANS</sequence>
<comment type="caution">
    <text evidence="2">The sequence shown here is derived from an EMBL/GenBank/DDBJ whole genome shotgun (WGS) entry which is preliminary data.</text>
</comment>
<name>A0A4S9X8V7_AURPU</name>
<dbReference type="AlphaFoldDB" id="A0A4S9X8V7"/>
<protein>
    <submittedName>
        <fullName evidence="2">Uncharacterized protein</fullName>
    </submittedName>
</protein>
<feature type="compositionally biased region" description="Polar residues" evidence="1">
    <location>
        <begin position="117"/>
        <end position="133"/>
    </location>
</feature>
<proteinExistence type="predicted"/>
<gene>
    <name evidence="2" type="ORF">D6C84_09281</name>
</gene>
<feature type="region of interest" description="Disordered" evidence="1">
    <location>
        <begin position="241"/>
        <end position="263"/>
    </location>
</feature>
<feature type="compositionally biased region" description="Polar residues" evidence="1">
    <location>
        <begin position="80"/>
        <end position="103"/>
    </location>
</feature>
<dbReference type="Proteomes" id="UP000310039">
    <property type="component" value="Unassembled WGS sequence"/>
</dbReference>